<feature type="domain" description="ABC transporter" evidence="5">
    <location>
        <begin position="259"/>
        <end position="503"/>
    </location>
</feature>
<reference evidence="6" key="1">
    <citation type="journal article" date="2014" name="Int. J. Syst. Evol. Microbiol.">
        <title>Complete genome sequence of Corynebacterium casei LMG S-19264T (=DSM 44701T), isolated from a smear-ripened cheese.</title>
        <authorList>
            <consortium name="US DOE Joint Genome Institute (JGI-PGF)"/>
            <person name="Walter F."/>
            <person name="Albersmeier A."/>
            <person name="Kalinowski J."/>
            <person name="Ruckert C."/>
        </authorList>
    </citation>
    <scope>NUCLEOTIDE SEQUENCE</scope>
    <source>
        <strain evidence="6">CGMCC 1.14988</strain>
    </source>
</reference>
<keyword evidence="7" id="KW-1185">Reference proteome</keyword>
<name>A0A8J3AAT8_9ACTN</name>
<dbReference type="Proteomes" id="UP000650511">
    <property type="component" value="Unassembled WGS sequence"/>
</dbReference>
<feature type="domain" description="ABC transporter" evidence="5">
    <location>
        <begin position="4"/>
        <end position="244"/>
    </location>
</feature>
<dbReference type="CDD" id="cd03216">
    <property type="entry name" value="ABC_Carb_Monos_I"/>
    <property type="match status" value="1"/>
</dbReference>
<comment type="caution">
    <text evidence="6">The sequence shown here is derived from an EMBL/GenBank/DDBJ whole genome shotgun (WGS) entry which is preliminary data.</text>
</comment>
<keyword evidence="1" id="KW-0813">Transport</keyword>
<dbReference type="SMART" id="SM00382">
    <property type="entry name" value="AAA"/>
    <property type="match status" value="2"/>
</dbReference>
<gene>
    <name evidence="6" type="primary">rbsA</name>
    <name evidence="6" type="ORF">GCM10011354_04180</name>
</gene>
<organism evidence="6 7">
    <name type="scientific">Egicoccus halophilus</name>
    <dbReference type="NCBI Taxonomy" id="1670830"/>
    <lineage>
        <taxon>Bacteria</taxon>
        <taxon>Bacillati</taxon>
        <taxon>Actinomycetota</taxon>
        <taxon>Nitriliruptoria</taxon>
        <taxon>Egicoccales</taxon>
        <taxon>Egicoccaceae</taxon>
        <taxon>Egicoccus</taxon>
    </lineage>
</organism>
<sequence>MSFLEMRDVHKRYGGVRALNGADLFAERGEVHALLGANGSGKSTMNKILTGIAAPDQAELRLDGEPLRVTRPQDAHRLGIAAVYQELSLIPDLTVAANVGLAFEATTAGFLRPRAIRSRAEAVLRRFAGAFSGDRLPVDVPVGQLSPGEQQVIEICKAIAREPRVLVLDEATASLHAAQVEVLFDVVRQLRDDGILVLFTSHRMGEIYALCDRATVLRNGEVAGAVQLAETSEAQLVEMMVGRQTGVAESTGATIPMAAERQPVVLQVEDVVGDRLAGVSLEVHAGEVLGLGGLAGQGQSALLAAIFGAQRRRSGRLLLDGRELRIRRPSHAVAEGIAFVPGNRAREGLLPVRPILENLTLASMRGRAVVPGVLSQKRERAAADQAVEQLRIKLGSVNDPVSTLSGGNQQKVVVGKWLLEQPRVVLLDDPTKGIDVAAKDELYEVIARLTEEGVAVILNSSDDEELLGLSHRVLVFYEGRVVDELHRADLSRDRLVASSLQVVDR</sequence>
<dbReference type="GO" id="GO:0016887">
    <property type="term" value="F:ATP hydrolysis activity"/>
    <property type="evidence" value="ECO:0007669"/>
    <property type="project" value="InterPro"/>
</dbReference>
<dbReference type="InterPro" id="IPR017871">
    <property type="entry name" value="ABC_transporter-like_CS"/>
</dbReference>
<dbReference type="PANTHER" id="PTHR43790">
    <property type="entry name" value="CARBOHYDRATE TRANSPORT ATP-BINDING PROTEIN MG119-RELATED"/>
    <property type="match status" value="1"/>
</dbReference>
<keyword evidence="3" id="KW-0547">Nucleotide-binding</keyword>
<proteinExistence type="predicted"/>
<evidence type="ECO:0000256" key="1">
    <source>
        <dbReference type="ARBA" id="ARBA00022448"/>
    </source>
</evidence>
<evidence type="ECO:0000313" key="6">
    <source>
        <dbReference type="EMBL" id="GGI03467.1"/>
    </source>
</evidence>
<dbReference type="PANTHER" id="PTHR43790:SF9">
    <property type="entry name" value="GALACTOFURANOSE TRANSPORTER ATP-BINDING PROTEIN YTFR"/>
    <property type="match status" value="1"/>
</dbReference>
<dbReference type="Gene3D" id="3.40.50.300">
    <property type="entry name" value="P-loop containing nucleotide triphosphate hydrolases"/>
    <property type="match status" value="2"/>
</dbReference>
<dbReference type="PROSITE" id="PS50893">
    <property type="entry name" value="ABC_TRANSPORTER_2"/>
    <property type="match status" value="2"/>
</dbReference>
<evidence type="ECO:0000313" key="7">
    <source>
        <dbReference type="Proteomes" id="UP000650511"/>
    </source>
</evidence>
<reference evidence="6" key="2">
    <citation type="submission" date="2020-09" db="EMBL/GenBank/DDBJ databases">
        <authorList>
            <person name="Sun Q."/>
            <person name="Zhou Y."/>
        </authorList>
    </citation>
    <scope>NUCLEOTIDE SEQUENCE</scope>
    <source>
        <strain evidence="6">CGMCC 1.14988</strain>
    </source>
</reference>
<dbReference type="AlphaFoldDB" id="A0A8J3AAT8"/>
<keyword evidence="2" id="KW-0677">Repeat</keyword>
<dbReference type="InterPro" id="IPR027417">
    <property type="entry name" value="P-loop_NTPase"/>
</dbReference>
<dbReference type="Pfam" id="PF00005">
    <property type="entry name" value="ABC_tran"/>
    <property type="match status" value="2"/>
</dbReference>
<dbReference type="EMBL" id="BMHA01000001">
    <property type="protein sequence ID" value="GGI03467.1"/>
    <property type="molecule type" value="Genomic_DNA"/>
</dbReference>
<protein>
    <submittedName>
        <fullName evidence="6">Ribose import ATP-binding protein RbsA</fullName>
    </submittedName>
</protein>
<dbReference type="InterPro" id="IPR003593">
    <property type="entry name" value="AAA+_ATPase"/>
</dbReference>
<dbReference type="PROSITE" id="PS00211">
    <property type="entry name" value="ABC_TRANSPORTER_1"/>
    <property type="match status" value="2"/>
</dbReference>
<dbReference type="InterPro" id="IPR050107">
    <property type="entry name" value="ABC_carbohydrate_import_ATPase"/>
</dbReference>
<accession>A0A8J3AAT8</accession>
<dbReference type="CDD" id="cd03215">
    <property type="entry name" value="ABC_Carb_Monos_II"/>
    <property type="match status" value="1"/>
</dbReference>
<dbReference type="SUPFAM" id="SSF52540">
    <property type="entry name" value="P-loop containing nucleoside triphosphate hydrolases"/>
    <property type="match status" value="2"/>
</dbReference>
<keyword evidence="4 6" id="KW-0067">ATP-binding</keyword>
<dbReference type="InterPro" id="IPR003439">
    <property type="entry name" value="ABC_transporter-like_ATP-bd"/>
</dbReference>
<evidence type="ECO:0000256" key="2">
    <source>
        <dbReference type="ARBA" id="ARBA00022737"/>
    </source>
</evidence>
<evidence type="ECO:0000256" key="3">
    <source>
        <dbReference type="ARBA" id="ARBA00022741"/>
    </source>
</evidence>
<dbReference type="GO" id="GO:0005524">
    <property type="term" value="F:ATP binding"/>
    <property type="evidence" value="ECO:0007669"/>
    <property type="project" value="UniProtKB-KW"/>
</dbReference>
<dbReference type="RefSeq" id="WP_205745405.1">
    <property type="nucleotide sequence ID" value="NZ_BMHA01000001.1"/>
</dbReference>
<evidence type="ECO:0000259" key="5">
    <source>
        <dbReference type="PROSITE" id="PS50893"/>
    </source>
</evidence>
<evidence type="ECO:0000256" key="4">
    <source>
        <dbReference type="ARBA" id="ARBA00022840"/>
    </source>
</evidence>